<feature type="domain" description="CCHC-type" evidence="2">
    <location>
        <begin position="357"/>
        <end position="373"/>
    </location>
</feature>
<dbReference type="AlphaFoldDB" id="A0AAV9PQG1"/>
<feature type="compositionally biased region" description="Polar residues" evidence="1">
    <location>
        <begin position="200"/>
        <end position="209"/>
    </location>
</feature>
<comment type="caution">
    <text evidence="3">The sequence shown here is derived from an EMBL/GenBank/DDBJ whole genome shotgun (WGS) entry which is preliminary data.</text>
</comment>
<feature type="domain" description="CCHC-type" evidence="2">
    <location>
        <begin position="264"/>
        <end position="280"/>
    </location>
</feature>
<evidence type="ECO:0000259" key="2">
    <source>
        <dbReference type="SMART" id="SM00343"/>
    </source>
</evidence>
<proteinExistence type="predicted"/>
<feature type="compositionally biased region" description="Polar residues" evidence="1">
    <location>
        <begin position="53"/>
        <end position="68"/>
    </location>
</feature>
<name>A0AAV9PQG1_9PEZI</name>
<reference evidence="3 4" key="1">
    <citation type="submission" date="2023-08" db="EMBL/GenBank/DDBJ databases">
        <title>Black Yeasts Isolated from many extreme environments.</title>
        <authorList>
            <person name="Coleine C."/>
            <person name="Stajich J.E."/>
            <person name="Selbmann L."/>
        </authorList>
    </citation>
    <scope>NUCLEOTIDE SEQUENCE [LARGE SCALE GENOMIC DNA]</scope>
    <source>
        <strain evidence="3 4">CCFEE 5935</strain>
    </source>
</reference>
<feature type="region of interest" description="Disordered" evidence="1">
    <location>
        <begin position="49"/>
        <end position="78"/>
    </location>
</feature>
<dbReference type="EMBL" id="JAVRRT010000001">
    <property type="protein sequence ID" value="KAK5175047.1"/>
    <property type="molecule type" value="Genomic_DNA"/>
</dbReference>
<dbReference type="Proteomes" id="UP001337655">
    <property type="component" value="Unassembled WGS sequence"/>
</dbReference>
<accession>A0AAV9PQG1</accession>
<dbReference type="GeneID" id="89921535"/>
<dbReference type="GO" id="GO:0003676">
    <property type="term" value="F:nucleic acid binding"/>
    <property type="evidence" value="ECO:0007669"/>
    <property type="project" value="InterPro"/>
</dbReference>
<feature type="region of interest" description="Disordered" evidence="1">
    <location>
        <begin position="148"/>
        <end position="178"/>
    </location>
</feature>
<gene>
    <name evidence="3" type="ORF">LTR77_000184</name>
</gene>
<evidence type="ECO:0000313" key="4">
    <source>
        <dbReference type="Proteomes" id="UP001337655"/>
    </source>
</evidence>
<dbReference type="GO" id="GO:0008270">
    <property type="term" value="F:zinc ion binding"/>
    <property type="evidence" value="ECO:0007669"/>
    <property type="project" value="InterPro"/>
</dbReference>
<dbReference type="RefSeq" id="XP_064663685.1">
    <property type="nucleotide sequence ID" value="XM_064797451.1"/>
</dbReference>
<feature type="compositionally biased region" description="Basic and acidic residues" evidence="1">
    <location>
        <begin position="236"/>
        <end position="252"/>
    </location>
</feature>
<evidence type="ECO:0000313" key="3">
    <source>
        <dbReference type="EMBL" id="KAK5175047.1"/>
    </source>
</evidence>
<feature type="compositionally biased region" description="Basic residues" evidence="1">
    <location>
        <begin position="288"/>
        <end position="304"/>
    </location>
</feature>
<dbReference type="InterPro" id="IPR001878">
    <property type="entry name" value="Znf_CCHC"/>
</dbReference>
<feature type="compositionally biased region" description="Basic and acidic residues" evidence="1">
    <location>
        <begin position="305"/>
        <end position="323"/>
    </location>
</feature>
<feature type="region of interest" description="Disordered" evidence="1">
    <location>
        <begin position="280"/>
        <end position="323"/>
    </location>
</feature>
<dbReference type="SMART" id="SM00343">
    <property type="entry name" value="ZnF_C2HC"/>
    <property type="match status" value="2"/>
</dbReference>
<feature type="region of interest" description="Disordered" evidence="1">
    <location>
        <begin position="198"/>
        <end position="261"/>
    </location>
</feature>
<protein>
    <recommendedName>
        <fullName evidence="2">CCHC-type domain-containing protein</fullName>
    </recommendedName>
</protein>
<organism evidence="3 4">
    <name type="scientific">Saxophila tyrrhenica</name>
    <dbReference type="NCBI Taxonomy" id="1690608"/>
    <lineage>
        <taxon>Eukaryota</taxon>
        <taxon>Fungi</taxon>
        <taxon>Dikarya</taxon>
        <taxon>Ascomycota</taxon>
        <taxon>Pezizomycotina</taxon>
        <taxon>Dothideomycetes</taxon>
        <taxon>Dothideomycetidae</taxon>
        <taxon>Mycosphaerellales</taxon>
        <taxon>Extremaceae</taxon>
        <taxon>Saxophila</taxon>
    </lineage>
</organism>
<sequence length="648" mass="73330">MCIRVRVACPLRKPIRRCADKKCDWEVDPAICSEVCAQNAAKAKSAAAASSARQESAPTASLKKSGSTPERPPARPWNIKTLVTFRDPEIPKESLPDYLKAAEQDKCIPIVVQNYYEYLDKITVPTETALKSLQAHLESQGFNLKVNASKGKGAKGKAKENSPATVEEPAERREPESELLCHQSGLDEVPEDWFDEPAELQQSEKQQTLPPDHQKPRVTPSPKVETDKTSVPQKESSPRLRLDNLDLADGKRPPVGPKAKTEMRCASCGNIGHQLSNCWNAHPELRPKKGSHKPKDKRPNKKRKGQEDVRLRRQGEEEEERRRNMYERQAGKHIRNLWIAYWGERLPAPTWSVDPIRCSYCGSDEHKREACSVKAAQNRLTEEKNTRSILVDSWEELVPHSVFDGQPFRDPNIWQEDPHEYVADAEKNGCMRTEAWHYYWHFWVQVRPPPKTKLTCTELSDDVPPFYRAPMPSAESLESWLRYTREKGYPDKAAKDHYIDPLNFPLPGLPSQPGSAPPLSELARATYGAIGKGLGPSPLRFSETASQTLSTENDSGSEASDYDDNWEILPAIVEDGLRRPDLRYSLYSYTRYVEAQGFSRELGRELWITAAVPNIKARIQAILAGLDRTDHDNYARLDVLEDRNPSTT</sequence>
<keyword evidence="4" id="KW-1185">Reference proteome</keyword>
<evidence type="ECO:0000256" key="1">
    <source>
        <dbReference type="SAM" id="MobiDB-lite"/>
    </source>
</evidence>